<evidence type="ECO:0000313" key="1">
    <source>
        <dbReference type="EMBL" id="OBY65535.1"/>
    </source>
</evidence>
<name>A0A1B8U0Y1_9FLAO</name>
<dbReference type="GO" id="GO:0005840">
    <property type="term" value="C:ribosome"/>
    <property type="evidence" value="ECO:0007669"/>
    <property type="project" value="UniProtKB-KW"/>
</dbReference>
<organism evidence="1 2">
    <name type="scientific">Polaribacter vadi</name>
    <dbReference type="NCBI Taxonomy" id="1774273"/>
    <lineage>
        <taxon>Bacteria</taxon>
        <taxon>Pseudomonadati</taxon>
        <taxon>Bacteroidota</taxon>
        <taxon>Flavobacteriia</taxon>
        <taxon>Flavobacteriales</taxon>
        <taxon>Flavobacteriaceae</taxon>
    </lineage>
</organism>
<keyword evidence="1" id="KW-0689">Ribosomal protein</keyword>
<dbReference type="InterPro" id="IPR003489">
    <property type="entry name" value="RHF/RaiA"/>
</dbReference>
<dbReference type="Pfam" id="PF02482">
    <property type="entry name" value="Ribosomal_S30AE"/>
    <property type="match status" value="1"/>
</dbReference>
<gene>
    <name evidence="1" type="ORF">LPB3_04020</name>
</gene>
<dbReference type="Gene3D" id="3.30.160.100">
    <property type="entry name" value="Ribosome hibernation promotion factor-like"/>
    <property type="match status" value="1"/>
</dbReference>
<dbReference type="Proteomes" id="UP000092584">
    <property type="component" value="Unassembled WGS sequence"/>
</dbReference>
<dbReference type="KEGG" id="pob:LPB03_01090"/>
<reference evidence="2" key="1">
    <citation type="submission" date="2016-02" db="EMBL/GenBank/DDBJ databases">
        <authorList>
            <person name="Shin S.-K."/>
            <person name="Yi H."/>
            <person name="Kim E."/>
        </authorList>
    </citation>
    <scope>NUCLEOTIDE SEQUENCE [LARGE SCALE GENOMIC DNA]</scope>
    <source>
        <strain evidence="2">LPB0003</strain>
    </source>
</reference>
<dbReference type="RefSeq" id="WP_065318312.1">
    <property type="nucleotide sequence ID" value="NZ_CP017477.1"/>
</dbReference>
<dbReference type="EMBL" id="LSFM01000018">
    <property type="protein sequence ID" value="OBY65535.1"/>
    <property type="molecule type" value="Genomic_DNA"/>
</dbReference>
<accession>A0A1B8U0Y1</accession>
<protein>
    <submittedName>
        <fullName evidence="1">30S ribosomal protein S30</fullName>
    </submittedName>
</protein>
<keyword evidence="2" id="KW-1185">Reference proteome</keyword>
<dbReference type="STRING" id="1774273.LPB03_01090"/>
<proteinExistence type="predicted"/>
<sequence length="100" mass="11641">MNINFEYHNVEASERLEAYAKEKLEKLYDKFQMIVRADVFFKTENTSSDETGMICNIRVSVPGPRLFAEASHDNFISSINESVKELDRQLTKKKEKLATY</sequence>
<dbReference type="NCBIfam" id="TIGR00741">
    <property type="entry name" value="yfiA"/>
    <property type="match status" value="1"/>
</dbReference>
<dbReference type="InterPro" id="IPR036567">
    <property type="entry name" value="RHF-like"/>
</dbReference>
<dbReference type="SUPFAM" id="SSF69754">
    <property type="entry name" value="Ribosome binding protein Y (YfiA homologue)"/>
    <property type="match status" value="1"/>
</dbReference>
<comment type="caution">
    <text evidence="1">The sequence shown here is derived from an EMBL/GenBank/DDBJ whole genome shotgun (WGS) entry which is preliminary data.</text>
</comment>
<dbReference type="CDD" id="cd00552">
    <property type="entry name" value="RaiA"/>
    <property type="match status" value="1"/>
</dbReference>
<dbReference type="AlphaFoldDB" id="A0A1B8U0Y1"/>
<dbReference type="OrthoDB" id="9808702at2"/>
<keyword evidence="1" id="KW-0687">Ribonucleoprotein</keyword>
<evidence type="ECO:0000313" key="2">
    <source>
        <dbReference type="Proteomes" id="UP000092584"/>
    </source>
</evidence>